<keyword evidence="10" id="KW-1185">Reference proteome</keyword>
<comment type="caution">
    <text evidence="9">The sequence shown here is derived from an EMBL/GenBank/DDBJ whole genome shotgun (WGS) entry which is preliminary data.</text>
</comment>
<evidence type="ECO:0000256" key="3">
    <source>
        <dbReference type="ARBA" id="ARBA00022516"/>
    </source>
</evidence>
<keyword evidence="3" id="KW-0444">Lipid biosynthesis</keyword>
<protein>
    <submittedName>
        <fullName evidence="9">NADP-dependent 3-hydroxy acid dehydrogenase YdfG</fullName>
        <ecNumber evidence="9">1.1.1.-</ecNumber>
    </submittedName>
</protein>
<evidence type="ECO:0000256" key="2">
    <source>
        <dbReference type="ARBA" id="ARBA00006484"/>
    </source>
</evidence>
<organism evidence="9 10">
    <name type="scientific">Clostridium luticellarii</name>
    <dbReference type="NCBI Taxonomy" id="1691940"/>
    <lineage>
        <taxon>Bacteria</taxon>
        <taxon>Bacillati</taxon>
        <taxon>Bacillota</taxon>
        <taxon>Clostridia</taxon>
        <taxon>Eubacteriales</taxon>
        <taxon>Clostridiaceae</taxon>
        <taxon>Clostridium</taxon>
    </lineage>
</organism>
<dbReference type="Gene3D" id="3.40.50.720">
    <property type="entry name" value="NAD(P)-binding Rossmann-like Domain"/>
    <property type="match status" value="1"/>
</dbReference>
<comment type="similarity">
    <text evidence="2">Belongs to the short-chain dehydrogenases/reductases (SDR) family.</text>
</comment>
<dbReference type="PANTHER" id="PTHR43086:SF2">
    <property type="entry name" value="HYDROXYSTEROID DEHYDROGENASE-LIKE PROTEIN 1"/>
    <property type="match status" value="1"/>
</dbReference>
<evidence type="ECO:0000313" key="10">
    <source>
        <dbReference type="Proteomes" id="UP000237798"/>
    </source>
</evidence>
<dbReference type="EC" id="1.1.1.-" evidence="9"/>
<evidence type="ECO:0000256" key="6">
    <source>
        <dbReference type="ARBA" id="ARBA00023002"/>
    </source>
</evidence>
<dbReference type="PROSITE" id="PS00061">
    <property type="entry name" value="ADH_SHORT"/>
    <property type="match status" value="1"/>
</dbReference>
<accession>A0A2T0BNA2</accession>
<evidence type="ECO:0000256" key="5">
    <source>
        <dbReference type="ARBA" id="ARBA00022857"/>
    </source>
</evidence>
<dbReference type="GO" id="GO:0030497">
    <property type="term" value="P:fatty acid elongation"/>
    <property type="evidence" value="ECO:0007669"/>
    <property type="project" value="TreeGrafter"/>
</dbReference>
<dbReference type="AlphaFoldDB" id="A0A2T0BNA2"/>
<evidence type="ECO:0000313" key="9">
    <source>
        <dbReference type="EMBL" id="PRR85351.1"/>
    </source>
</evidence>
<proteinExistence type="inferred from homology"/>
<keyword evidence="6 9" id="KW-0560">Oxidoreductase</keyword>
<evidence type="ECO:0000256" key="8">
    <source>
        <dbReference type="ARBA" id="ARBA00023160"/>
    </source>
</evidence>
<dbReference type="EMBL" id="PVXP01000018">
    <property type="protein sequence ID" value="PRR85351.1"/>
    <property type="molecule type" value="Genomic_DNA"/>
</dbReference>
<dbReference type="InterPro" id="IPR002347">
    <property type="entry name" value="SDR_fam"/>
</dbReference>
<dbReference type="SUPFAM" id="SSF51735">
    <property type="entry name" value="NAD(P)-binding Rossmann-fold domains"/>
    <property type="match status" value="1"/>
</dbReference>
<dbReference type="PANTHER" id="PTHR43086">
    <property type="entry name" value="VERY-LONG-CHAIN 3-OXOOACYL-COA REDUCTASE"/>
    <property type="match status" value="1"/>
</dbReference>
<dbReference type="CDD" id="cd05233">
    <property type="entry name" value="SDR_c"/>
    <property type="match status" value="1"/>
</dbReference>
<sequence length="257" mass="29367">MGIAIVTGASSGLGKEFVYQIASKEKNISEIWVIARREERLKELADSIHIPVQVLPIDLIKRENIDYFMQYLKTRNPQVNVLVNAAGFGRIGSYKDINLLDSDNMIDLNCRAAVDMTVAVLPYMKRKSRILEICSTSAFQPFQYLNVYAATKAFLYRYSRALRIELLPRGIHVTAVCPYWIRDTEFISKAKHSKDGKEIKNFIFASKVKNVVSMALADSRIGLPVSTPGPICFVHRIVAKFIPHEIMMWLWELIRRL</sequence>
<keyword evidence="5" id="KW-0521">NADP</keyword>
<dbReference type="InterPro" id="IPR036291">
    <property type="entry name" value="NAD(P)-bd_dom_sf"/>
</dbReference>
<dbReference type="OrthoDB" id="9808814at2"/>
<reference evidence="9 10" key="1">
    <citation type="submission" date="2018-03" db="EMBL/GenBank/DDBJ databases">
        <title>Genome sequence of Clostridium luticellarii DSM 29923.</title>
        <authorList>
            <person name="Poehlein A."/>
            <person name="Daniel R."/>
        </authorList>
    </citation>
    <scope>NUCLEOTIDE SEQUENCE [LARGE SCALE GENOMIC DNA]</scope>
    <source>
        <strain evidence="9 10">DSM 29923</strain>
    </source>
</reference>
<dbReference type="GO" id="GO:0016491">
    <property type="term" value="F:oxidoreductase activity"/>
    <property type="evidence" value="ECO:0007669"/>
    <property type="project" value="UniProtKB-KW"/>
</dbReference>
<dbReference type="InterPro" id="IPR020904">
    <property type="entry name" value="Sc_DH/Rdtase_CS"/>
</dbReference>
<dbReference type="Pfam" id="PF00106">
    <property type="entry name" value="adh_short"/>
    <property type="match status" value="1"/>
</dbReference>
<dbReference type="RefSeq" id="WP_106009235.1">
    <property type="nucleotide sequence ID" value="NZ_JALCPJ010000022.1"/>
</dbReference>
<dbReference type="Proteomes" id="UP000237798">
    <property type="component" value="Unassembled WGS sequence"/>
</dbReference>
<evidence type="ECO:0000256" key="7">
    <source>
        <dbReference type="ARBA" id="ARBA00023098"/>
    </source>
</evidence>
<evidence type="ECO:0000256" key="1">
    <source>
        <dbReference type="ARBA" id="ARBA00005194"/>
    </source>
</evidence>
<name>A0A2T0BNA2_9CLOT</name>
<keyword evidence="4" id="KW-0276">Fatty acid metabolism</keyword>
<keyword evidence="7" id="KW-0443">Lipid metabolism</keyword>
<gene>
    <name evidence="9" type="primary">ydfG</name>
    <name evidence="9" type="ORF">CLLU_16320</name>
</gene>
<keyword evidence="8" id="KW-0275">Fatty acid biosynthesis</keyword>
<comment type="pathway">
    <text evidence="1">Lipid metabolism; fatty acid biosynthesis.</text>
</comment>
<dbReference type="PRINTS" id="PR00081">
    <property type="entry name" value="GDHRDH"/>
</dbReference>
<evidence type="ECO:0000256" key="4">
    <source>
        <dbReference type="ARBA" id="ARBA00022832"/>
    </source>
</evidence>